<accession>A0ABR7FPW7</accession>
<dbReference type="Proteomes" id="UP000635828">
    <property type="component" value="Unassembled WGS sequence"/>
</dbReference>
<dbReference type="PROSITE" id="PS51257">
    <property type="entry name" value="PROKAR_LIPOPROTEIN"/>
    <property type="match status" value="1"/>
</dbReference>
<reference evidence="2 3" key="1">
    <citation type="submission" date="2020-08" db="EMBL/GenBank/DDBJ databases">
        <title>Genome public.</title>
        <authorList>
            <person name="Liu C."/>
            <person name="Sun Q."/>
        </authorList>
    </citation>
    <scope>NUCLEOTIDE SEQUENCE [LARGE SCALE GENOMIC DNA]</scope>
    <source>
        <strain evidence="2 3">NSJ-7</strain>
    </source>
</reference>
<sequence length="154" mass="16864">MRNYSKVLILSFILVVLASGCTKTKEEHTLDSDIEVSAGKENADNGVKSTRNVIEETSITNDTAIQQTEEPTTAYIATKEDASQSPLNGIGTIGSISEDEVKIEMSEGAYQTFVIRGKVKKIVEKYKVGTKVSFRYKYLEGSAAMQIISISKKS</sequence>
<proteinExistence type="predicted"/>
<keyword evidence="3" id="KW-1185">Reference proteome</keyword>
<name>A0ABR7FPW7_9FIRM</name>
<dbReference type="RefSeq" id="WP_024727411.1">
    <property type="nucleotide sequence ID" value="NZ_JACOOS010000005.1"/>
</dbReference>
<evidence type="ECO:0000313" key="2">
    <source>
        <dbReference type="EMBL" id="MBC5677240.1"/>
    </source>
</evidence>
<evidence type="ECO:0000256" key="1">
    <source>
        <dbReference type="SAM" id="SignalP"/>
    </source>
</evidence>
<feature type="signal peptide" evidence="1">
    <location>
        <begin position="1"/>
        <end position="18"/>
    </location>
</feature>
<protein>
    <recommendedName>
        <fullName evidence="4">Lipoprotein</fullName>
    </recommendedName>
</protein>
<comment type="caution">
    <text evidence="2">The sequence shown here is derived from an EMBL/GenBank/DDBJ whole genome shotgun (WGS) entry which is preliminary data.</text>
</comment>
<feature type="chain" id="PRO_5046068614" description="Lipoprotein" evidence="1">
    <location>
        <begin position="19"/>
        <end position="154"/>
    </location>
</feature>
<organism evidence="2 3">
    <name type="scientific">Anaerostipes hominis</name>
    <name type="common">ex Liu et al. 2021</name>
    <dbReference type="NCBI Taxonomy" id="2763018"/>
    <lineage>
        <taxon>Bacteria</taxon>
        <taxon>Bacillati</taxon>
        <taxon>Bacillota</taxon>
        <taxon>Clostridia</taxon>
        <taxon>Lachnospirales</taxon>
        <taxon>Lachnospiraceae</taxon>
        <taxon>Anaerostipes</taxon>
    </lineage>
</organism>
<evidence type="ECO:0008006" key="4">
    <source>
        <dbReference type="Google" id="ProtNLM"/>
    </source>
</evidence>
<keyword evidence="1" id="KW-0732">Signal</keyword>
<evidence type="ECO:0000313" key="3">
    <source>
        <dbReference type="Proteomes" id="UP000635828"/>
    </source>
</evidence>
<dbReference type="EMBL" id="JACOOS010000005">
    <property type="protein sequence ID" value="MBC5677240.1"/>
    <property type="molecule type" value="Genomic_DNA"/>
</dbReference>
<gene>
    <name evidence="2" type="ORF">H8S22_06340</name>
</gene>